<evidence type="ECO:0000313" key="2">
    <source>
        <dbReference type="Proteomes" id="UP001606210"/>
    </source>
</evidence>
<dbReference type="Proteomes" id="UP001606210">
    <property type="component" value="Unassembled WGS sequence"/>
</dbReference>
<reference evidence="1 2" key="1">
    <citation type="submission" date="2024-08" db="EMBL/GenBank/DDBJ databases">
        <authorList>
            <person name="Lu H."/>
        </authorList>
    </citation>
    <scope>NUCLEOTIDE SEQUENCE [LARGE SCALE GENOMIC DNA]</scope>
    <source>
        <strain evidence="1 2">LYH14W</strain>
    </source>
</reference>
<accession>A0ABW7EXQ2</accession>
<organism evidence="1 2">
    <name type="scientific">Pelomonas parva</name>
    <dbReference type="NCBI Taxonomy" id="3299032"/>
    <lineage>
        <taxon>Bacteria</taxon>
        <taxon>Pseudomonadati</taxon>
        <taxon>Pseudomonadota</taxon>
        <taxon>Betaproteobacteria</taxon>
        <taxon>Burkholderiales</taxon>
        <taxon>Sphaerotilaceae</taxon>
        <taxon>Roseateles</taxon>
    </lineage>
</organism>
<dbReference type="InterPro" id="IPR049708">
    <property type="entry name" value="PP0621-like"/>
</dbReference>
<sequence>MKYLLWLAVLALIIFIIGVKRGRPREPEVRSKPPSPKAADAPQAMLRCAECGMHLPADESLPGKGGVFCSAGHRNSFEAREGRG</sequence>
<name>A0ABW7EXQ2_9BURK</name>
<comment type="caution">
    <text evidence="1">The sequence shown here is derived from an EMBL/GenBank/DDBJ whole genome shotgun (WGS) entry which is preliminary data.</text>
</comment>
<dbReference type="NCBIfam" id="NF041023">
    <property type="entry name" value="PP0621_fam"/>
    <property type="match status" value="1"/>
</dbReference>
<dbReference type="RefSeq" id="WP_394476253.1">
    <property type="nucleotide sequence ID" value="NZ_JBIGHV010000002.1"/>
</dbReference>
<gene>
    <name evidence="1" type="ORF">ACG00Y_04115</name>
</gene>
<keyword evidence="2" id="KW-1185">Reference proteome</keyword>
<protein>
    <submittedName>
        <fullName evidence="1">PP0621 family protein</fullName>
    </submittedName>
</protein>
<evidence type="ECO:0000313" key="1">
    <source>
        <dbReference type="EMBL" id="MFG6429080.1"/>
    </source>
</evidence>
<dbReference type="EMBL" id="JBIGHV010000002">
    <property type="protein sequence ID" value="MFG6429080.1"/>
    <property type="molecule type" value="Genomic_DNA"/>
</dbReference>
<proteinExistence type="predicted"/>